<evidence type="ECO:0000256" key="2">
    <source>
        <dbReference type="ARBA" id="ARBA00020675"/>
    </source>
</evidence>
<dbReference type="Gene3D" id="2.40.30.10">
    <property type="entry name" value="Translation factors"/>
    <property type="match status" value="2"/>
</dbReference>
<dbReference type="InterPro" id="IPR006847">
    <property type="entry name" value="IF2_N"/>
</dbReference>
<name>K8E4D7_CARML</name>
<dbReference type="EMBL" id="HE999757">
    <property type="protein sequence ID" value="CCO11357.2"/>
    <property type="molecule type" value="Genomic_DNA"/>
</dbReference>
<protein>
    <recommendedName>
        <fullName evidence="2 9">Translation initiation factor IF-2</fullName>
    </recommendedName>
</protein>
<comment type="similarity">
    <text evidence="1 9 10">Belongs to the TRAFAC class translation factor GTPase superfamily. Classic translation factor GTPase family. IF-2 subfamily.</text>
</comment>
<evidence type="ECO:0000259" key="12">
    <source>
        <dbReference type="PROSITE" id="PS51722"/>
    </source>
</evidence>
<keyword evidence="3 9" id="KW-0963">Cytoplasm</keyword>
<feature type="compositionally biased region" description="Polar residues" evidence="11">
    <location>
        <begin position="88"/>
        <end position="184"/>
    </location>
</feature>
<accession>K8E4D7</accession>
<keyword evidence="14" id="KW-1185">Reference proteome</keyword>
<dbReference type="Gene3D" id="3.40.50.10050">
    <property type="entry name" value="Translation initiation factor IF- 2, domain 3"/>
    <property type="match status" value="1"/>
</dbReference>
<evidence type="ECO:0000256" key="5">
    <source>
        <dbReference type="ARBA" id="ARBA00022741"/>
    </source>
</evidence>
<dbReference type="Proteomes" id="UP000000212">
    <property type="component" value="Chromosome"/>
</dbReference>
<dbReference type="CDD" id="cd03702">
    <property type="entry name" value="IF2_mtIF2_II"/>
    <property type="match status" value="1"/>
</dbReference>
<dbReference type="CDD" id="cd01887">
    <property type="entry name" value="IF2_eIF5B"/>
    <property type="match status" value="1"/>
</dbReference>
<feature type="region of interest" description="Disordered" evidence="11">
    <location>
        <begin position="53"/>
        <end position="245"/>
    </location>
</feature>
<dbReference type="NCBIfam" id="TIGR00487">
    <property type="entry name" value="IF-2"/>
    <property type="match status" value="1"/>
</dbReference>
<dbReference type="CDD" id="cd03692">
    <property type="entry name" value="mtIF2_IVc"/>
    <property type="match status" value="1"/>
</dbReference>
<dbReference type="NCBIfam" id="TIGR00231">
    <property type="entry name" value="small_GTP"/>
    <property type="match status" value="1"/>
</dbReference>
<evidence type="ECO:0000256" key="6">
    <source>
        <dbReference type="ARBA" id="ARBA00022917"/>
    </source>
</evidence>
<dbReference type="InterPro" id="IPR053905">
    <property type="entry name" value="EF-G-like_DII"/>
</dbReference>
<dbReference type="InterPro" id="IPR009000">
    <property type="entry name" value="Transl_B-barrel_sf"/>
</dbReference>
<dbReference type="PANTHER" id="PTHR43381">
    <property type="entry name" value="TRANSLATION INITIATION FACTOR IF-2-RELATED"/>
    <property type="match status" value="1"/>
</dbReference>
<dbReference type="InterPro" id="IPR044145">
    <property type="entry name" value="IF2_II"/>
</dbReference>
<dbReference type="GO" id="GO:0003924">
    <property type="term" value="F:GTPase activity"/>
    <property type="evidence" value="ECO:0007669"/>
    <property type="project" value="UniProtKB-UniRule"/>
</dbReference>
<dbReference type="FunFam" id="2.40.30.10:FF:000007">
    <property type="entry name" value="Translation initiation factor IF-2"/>
    <property type="match status" value="1"/>
</dbReference>
<dbReference type="FunFam" id="2.40.30.10:FF:000008">
    <property type="entry name" value="Translation initiation factor IF-2"/>
    <property type="match status" value="1"/>
</dbReference>
<dbReference type="InterPro" id="IPR023115">
    <property type="entry name" value="TIF_IF2_dom3"/>
</dbReference>
<dbReference type="InterPro" id="IPR000795">
    <property type="entry name" value="T_Tr_GTP-bd_dom"/>
</dbReference>
<dbReference type="Gene3D" id="1.10.10.2480">
    <property type="match status" value="1"/>
</dbReference>
<dbReference type="Gene3D" id="3.40.50.300">
    <property type="entry name" value="P-loop containing nucleotide triphosphate hydrolases"/>
    <property type="match status" value="1"/>
</dbReference>
<feature type="binding site" evidence="9">
    <location>
        <begin position="445"/>
        <end position="448"/>
    </location>
    <ligand>
        <name>GTP</name>
        <dbReference type="ChEBI" id="CHEBI:37565"/>
    </ligand>
</feature>
<evidence type="ECO:0000256" key="1">
    <source>
        <dbReference type="ARBA" id="ARBA00007733"/>
    </source>
</evidence>
<feature type="domain" description="Tr-type G" evidence="12">
    <location>
        <begin position="336"/>
        <end position="505"/>
    </location>
</feature>
<comment type="subcellular location">
    <subcellularLocation>
        <location evidence="9">Cytoplasm</location>
    </subcellularLocation>
</comment>
<feature type="compositionally biased region" description="Gly residues" evidence="11">
    <location>
        <begin position="194"/>
        <end position="219"/>
    </location>
</feature>
<reference evidence="14" key="1">
    <citation type="journal article" date="2013" name="Genome Announc.">
        <title>Complete Chromosome Sequence of Carnobacterium maltaromaticum LMA 28.</title>
        <authorList>
            <person name="Cailliez-Grimal C."/>
            <person name="Chaillou S."/>
            <person name="Anba-Mondoloni J."/>
            <person name="Loux V."/>
            <person name="Afzal M.I."/>
            <person name="Rahman A."/>
            <person name="Kergourlay G."/>
            <person name="Champomier-Verges M.C."/>
            <person name="Zagorec M."/>
            <person name="Dalgaard P."/>
            <person name="Leisner J.J."/>
            <person name="Prevost H."/>
            <person name="Revol-Junelles A.M."/>
            <person name="Borges F."/>
        </authorList>
    </citation>
    <scope>NUCLEOTIDE SEQUENCE</scope>
    <source>
        <strain evidence="14">LMA28</strain>
    </source>
</reference>
<dbReference type="GO" id="GO:0005829">
    <property type="term" value="C:cytosol"/>
    <property type="evidence" value="ECO:0007669"/>
    <property type="project" value="TreeGrafter"/>
</dbReference>
<dbReference type="InterPro" id="IPR015760">
    <property type="entry name" value="TIF_IF2"/>
</dbReference>
<evidence type="ECO:0000313" key="14">
    <source>
        <dbReference type="Proteomes" id="UP000000212"/>
    </source>
</evidence>
<dbReference type="GO" id="GO:0003743">
    <property type="term" value="F:translation initiation factor activity"/>
    <property type="evidence" value="ECO:0007669"/>
    <property type="project" value="UniProtKB-UniRule"/>
</dbReference>
<dbReference type="AlphaFoldDB" id="K8E4D7"/>
<dbReference type="GO" id="GO:0005525">
    <property type="term" value="F:GTP binding"/>
    <property type="evidence" value="ECO:0007669"/>
    <property type="project" value="UniProtKB-KW"/>
</dbReference>
<dbReference type="PANTHER" id="PTHR43381:SF5">
    <property type="entry name" value="TR-TYPE G DOMAIN-CONTAINING PROTEIN"/>
    <property type="match status" value="1"/>
</dbReference>
<dbReference type="SUPFAM" id="SSF52540">
    <property type="entry name" value="P-loop containing nucleoside triphosphate hydrolases"/>
    <property type="match status" value="1"/>
</dbReference>
<feature type="binding site" evidence="9">
    <location>
        <begin position="345"/>
        <end position="352"/>
    </location>
    <ligand>
        <name>GTP</name>
        <dbReference type="ChEBI" id="CHEBI:37565"/>
    </ligand>
</feature>
<dbReference type="HOGENOM" id="CLU_006301_5_0_9"/>
<dbReference type="InterPro" id="IPR005225">
    <property type="entry name" value="Small_GTP-bd"/>
</dbReference>
<dbReference type="STRING" id="1234679.BN424_1916"/>
<evidence type="ECO:0000256" key="8">
    <source>
        <dbReference type="ARBA" id="ARBA00025162"/>
    </source>
</evidence>
<feature type="region of interest" description="G-domain" evidence="9">
    <location>
        <begin position="339"/>
        <end position="487"/>
    </location>
</feature>
<evidence type="ECO:0000256" key="10">
    <source>
        <dbReference type="RuleBase" id="RU000644"/>
    </source>
</evidence>
<organism evidence="13 14">
    <name type="scientific">Carnobacterium maltaromaticum LMA28</name>
    <dbReference type="NCBI Taxonomy" id="1234679"/>
    <lineage>
        <taxon>Bacteria</taxon>
        <taxon>Bacillati</taxon>
        <taxon>Bacillota</taxon>
        <taxon>Bacilli</taxon>
        <taxon>Lactobacillales</taxon>
        <taxon>Carnobacteriaceae</taxon>
        <taxon>Carnobacterium</taxon>
    </lineage>
</organism>
<dbReference type="InterPro" id="IPR000178">
    <property type="entry name" value="TF_IF2_bacterial-like"/>
</dbReference>
<keyword evidence="6 9" id="KW-0648">Protein biosynthesis</keyword>
<keyword evidence="4 9" id="KW-0396">Initiation factor</keyword>
<dbReference type="OrthoDB" id="9811804at2"/>
<dbReference type="SUPFAM" id="SSF50447">
    <property type="entry name" value="Translation proteins"/>
    <property type="match status" value="2"/>
</dbReference>
<evidence type="ECO:0000256" key="3">
    <source>
        <dbReference type="ARBA" id="ARBA00022490"/>
    </source>
</evidence>
<dbReference type="HAMAP" id="MF_00100_B">
    <property type="entry name" value="IF_2_B"/>
    <property type="match status" value="1"/>
</dbReference>
<dbReference type="Pfam" id="PF00009">
    <property type="entry name" value="GTP_EFTU"/>
    <property type="match status" value="1"/>
</dbReference>
<dbReference type="FunFam" id="3.40.50.300:FF:000019">
    <property type="entry name" value="Translation initiation factor IF-2"/>
    <property type="match status" value="1"/>
</dbReference>
<gene>
    <name evidence="9 13" type="primary">infB</name>
    <name evidence="13" type="ORF">BN424_1916</name>
</gene>
<dbReference type="SUPFAM" id="SSF52156">
    <property type="entry name" value="Initiation factor IF2/eIF5b, domain 3"/>
    <property type="match status" value="1"/>
</dbReference>
<evidence type="ECO:0000256" key="9">
    <source>
        <dbReference type="HAMAP-Rule" id="MF_00100"/>
    </source>
</evidence>
<dbReference type="eggNOG" id="COG0532">
    <property type="taxonomic scope" value="Bacteria"/>
</dbReference>
<sequence length="835" mass="90258">MGKKRVHEYAKEHDMSSKRVIEKAKELGIELGNHMSTIDENQVQKLNQVFTKKEAGTKVAANTKKSDRPHSSGQGGNTTNSKEDNQKRPAQSGGQNAGKPTQTGKPAQNKTTNTRPATKPSQGQSNNTNRPAAKTGQGQSSNTNRPAAKTGQGQSNNTNRPAAKTSQGQSSNTSRPAAQGQGTTSGNNAQGANRGSGGGQGGYQGNRGGQGGNRGGYQGGYNNRNNFRKKKRRSGETKPVAPPVPRKFKELPEVLVYSDGMTVADISKKIYREPAEIIKKLFLLGVMATLNQSLSKEAIELLATDYGIEAEEKIELDVSDLDVYFDQETNEEALVTRPPVVTIMGHVDHGKTTLLDSLRNTKVSLGEAGGITQHIGAYQIDVDGKPITFLDTPGHAAFTTMRARGAGITDITVLVVAADDGVMPQTVEAINHAKAAEVPIIVAVNKVDKPGANPERVMQELTEHGLVPESWGGETIFVEISAKFQQNLEELLEMILLVAEVQELKADPTRLAIGTVIEARLDKSKGPVATLLVQEGTLKVGDPIVVGNTFGRVRVMSNETGRRVKTAGPAAPVEITGLNNAPQAGDRFVVFEDEKTARSAGEDRAKRAAVEQRSVTNRVTLDNLFDSLQEGELKEVNVIIKADVQGSVEALAASLQKIEVEGVRVKIIHTAVGAINESDITLAAASNAIVIGFNVRPTPQAKQQAEQEAVDIRLHRIIYNAIDEIETAMKGMLDPEFEEKITGQAIVRETFKVSKVGTIAGGYVTEGFITRNSSIRLIRDSIVIFEGELASLKRFKDDVKEVKLGFEFGFMIKDYNEVQMDDVIEAYQMVEIKRK</sequence>
<keyword evidence="7 9" id="KW-0342">GTP-binding</keyword>
<dbReference type="PROSITE" id="PS51722">
    <property type="entry name" value="G_TR_2"/>
    <property type="match status" value="1"/>
</dbReference>
<dbReference type="InterPro" id="IPR027417">
    <property type="entry name" value="P-loop_NTPase"/>
</dbReference>
<dbReference type="Pfam" id="PF11987">
    <property type="entry name" value="IF-2"/>
    <property type="match status" value="1"/>
</dbReference>
<keyword evidence="5 9" id="KW-0547">Nucleotide-binding</keyword>
<proteinExistence type="inferred from homology"/>
<evidence type="ECO:0000313" key="13">
    <source>
        <dbReference type="EMBL" id="CCO11357.2"/>
    </source>
</evidence>
<dbReference type="Pfam" id="PF22042">
    <property type="entry name" value="EF-G_D2"/>
    <property type="match status" value="1"/>
</dbReference>
<evidence type="ECO:0000256" key="7">
    <source>
        <dbReference type="ARBA" id="ARBA00023134"/>
    </source>
</evidence>
<dbReference type="RefSeq" id="WP_010053092.1">
    <property type="nucleotide sequence ID" value="NC_019425.2"/>
</dbReference>
<dbReference type="KEGG" id="cml:BN424_1916"/>
<evidence type="ECO:0000256" key="4">
    <source>
        <dbReference type="ARBA" id="ARBA00022540"/>
    </source>
</evidence>
<dbReference type="InterPro" id="IPR036925">
    <property type="entry name" value="TIF_IF2_dom3_sf"/>
</dbReference>
<dbReference type="Pfam" id="PF04760">
    <property type="entry name" value="IF2_N"/>
    <property type="match status" value="2"/>
</dbReference>
<dbReference type="FunFam" id="3.40.50.10050:FF:000001">
    <property type="entry name" value="Translation initiation factor IF-2"/>
    <property type="match status" value="1"/>
</dbReference>
<evidence type="ECO:0000256" key="11">
    <source>
        <dbReference type="SAM" id="MobiDB-lite"/>
    </source>
</evidence>
<feature type="binding site" evidence="9">
    <location>
        <begin position="391"/>
        <end position="395"/>
    </location>
    <ligand>
        <name>GTP</name>
        <dbReference type="ChEBI" id="CHEBI:37565"/>
    </ligand>
</feature>
<comment type="function">
    <text evidence="8 9 10">One of the essential components for the initiation of protein synthesis. Protects formylmethionyl-tRNA from spontaneous hydrolysis and promotes its binding to the 30S ribosomal subunits. Also involved in the hydrolysis of GTP during the formation of the 70S ribosomal complex.</text>
</comment>